<dbReference type="InterPro" id="IPR006390">
    <property type="entry name" value="DHP_synth_dom"/>
</dbReference>
<comment type="pathway">
    <text evidence="3 12">Cofactor biosynthesis; tetrahydrofolate biosynthesis; 7,8-dihydrofolate from 2-amino-4-hydroxy-6-hydroxymethyl-7,8-dihydropteridine diphosphate and 4-aminobenzoate: step 1/2.</text>
</comment>
<evidence type="ECO:0000256" key="4">
    <source>
        <dbReference type="ARBA" id="ARBA00009503"/>
    </source>
</evidence>
<accession>A0A7W8DP24</accession>
<evidence type="ECO:0000256" key="7">
    <source>
        <dbReference type="ARBA" id="ARBA00022679"/>
    </source>
</evidence>
<comment type="caution">
    <text evidence="14">The sequence shown here is derived from an EMBL/GenBank/DDBJ whole genome shotgun (WGS) entry which is preliminary data.</text>
</comment>
<dbReference type="GO" id="GO:0046872">
    <property type="term" value="F:metal ion binding"/>
    <property type="evidence" value="ECO:0007669"/>
    <property type="project" value="UniProtKB-KW"/>
</dbReference>
<dbReference type="PROSITE" id="PS00793">
    <property type="entry name" value="DHPS_2"/>
    <property type="match status" value="1"/>
</dbReference>
<dbReference type="Gene3D" id="3.20.20.20">
    <property type="entry name" value="Dihydropteroate synthase-like"/>
    <property type="match status" value="1"/>
</dbReference>
<dbReference type="AlphaFoldDB" id="A0A7W8DP24"/>
<protein>
    <recommendedName>
        <fullName evidence="6 12">Dihydropteroate synthase</fullName>
        <shortName evidence="12">DHPS</shortName>
        <ecNumber evidence="5 12">2.5.1.15</ecNumber>
    </recommendedName>
    <alternativeName>
        <fullName evidence="11 12">Dihydropteroate pyrophosphorylase</fullName>
    </alternativeName>
</protein>
<dbReference type="CDD" id="cd00739">
    <property type="entry name" value="DHPS"/>
    <property type="match status" value="1"/>
</dbReference>
<dbReference type="UniPathway" id="UPA00077">
    <property type="reaction ID" value="UER00156"/>
</dbReference>
<dbReference type="NCBIfam" id="TIGR01496">
    <property type="entry name" value="DHPS"/>
    <property type="match status" value="1"/>
</dbReference>
<dbReference type="PANTHER" id="PTHR20941:SF1">
    <property type="entry name" value="FOLIC ACID SYNTHESIS PROTEIN FOL1"/>
    <property type="match status" value="1"/>
</dbReference>
<reference evidence="14 15" key="1">
    <citation type="submission" date="2020-08" db="EMBL/GenBank/DDBJ databases">
        <title>Genomic Encyclopedia of Type Strains, Phase IV (KMG-IV): sequencing the most valuable type-strain genomes for metagenomic binning, comparative biology and taxonomic classification.</title>
        <authorList>
            <person name="Goeker M."/>
        </authorList>
    </citation>
    <scope>NUCLEOTIDE SEQUENCE [LARGE SCALE GENOMIC DNA]</scope>
    <source>
        <strain evidence="14 15">DSM 12251</strain>
    </source>
</reference>
<keyword evidence="9 12" id="KW-0460">Magnesium</keyword>
<evidence type="ECO:0000313" key="15">
    <source>
        <dbReference type="Proteomes" id="UP000534294"/>
    </source>
</evidence>
<evidence type="ECO:0000256" key="2">
    <source>
        <dbReference type="ARBA" id="ARBA00001946"/>
    </source>
</evidence>
<dbReference type="Proteomes" id="UP000534294">
    <property type="component" value="Unassembled WGS sequence"/>
</dbReference>
<dbReference type="PROSITE" id="PS50972">
    <property type="entry name" value="PTERIN_BINDING"/>
    <property type="match status" value="1"/>
</dbReference>
<dbReference type="InterPro" id="IPR000489">
    <property type="entry name" value="Pterin-binding_dom"/>
</dbReference>
<organism evidence="14 15">
    <name type="scientific">Prosthecobacter dejongeii</name>
    <dbReference type="NCBI Taxonomy" id="48465"/>
    <lineage>
        <taxon>Bacteria</taxon>
        <taxon>Pseudomonadati</taxon>
        <taxon>Verrucomicrobiota</taxon>
        <taxon>Verrucomicrobiia</taxon>
        <taxon>Verrucomicrobiales</taxon>
        <taxon>Verrucomicrobiaceae</taxon>
        <taxon>Prosthecobacter</taxon>
    </lineage>
</organism>
<keyword evidence="7 12" id="KW-0808">Transferase</keyword>
<evidence type="ECO:0000256" key="3">
    <source>
        <dbReference type="ARBA" id="ARBA00004763"/>
    </source>
</evidence>
<dbReference type="RefSeq" id="WP_184206453.1">
    <property type="nucleotide sequence ID" value="NZ_JACHIF010000002.1"/>
</dbReference>
<comment type="catalytic activity">
    <reaction evidence="1">
        <text>(7,8-dihydropterin-6-yl)methyl diphosphate + 4-aminobenzoate = 7,8-dihydropteroate + diphosphate</text>
        <dbReference type="Rhea" id="RHEA:19949"/>
        <dbReference type="ChEBI" id="CHEBI:17836"/>
        <dbReference type="ChEBI" id="CHEBI:17839"/>
        <dbReference type="ChEBI" id="CHEBI:33019"/>
        <dbReference type="ChEBI" id="CHEBI:72950"/>
        <dbReference type="EC" id="2.5.1.15"/>
    </reaction>
</comment>
<dbReference type="InterPro" id="IPR011005">
    <property type="entry name" value="Dihydropteroate_synth-like_sf"/>
</dbReference>
<feature type="domain" description="Pterin-binding" evidence="13">
    <location>
        <begin position="18"/>
        <end position="272"/>
    </location>
</feature>
<dbReference type="EC" id="2.5.1.15" evidence="5 12"/>
<evidence type="ECO:0000256" key="11">
    <source>
        <dbReference type="ARBA" id="ARBA00030193"/>
    </source>
</evidence>
<evidence type="ECO:0000256" key="1">
    <source>
        <dbReference type="ARBA" id="ARBA00000012"/>
    </source>
</evidence>
<dbReference type="EMBL" id="JACHIF010000002">
    <property type="protein sequence ID" value="MBB5036993.1"/>
    <property type="molecule type" value="Genomic_DNA"/>
</dbReference>
<evidence type="ECO:0000256" key="10">
    <source>
        <dbReference type="ARBA" id="ARBA00022909"/>
    </source>
</evidence>
<evidence type="ECO:0000256" key="9">
    <source>
        <dbReference type="ARBA" id="ARBA00022842"/>
    </source>
</evidence>
<name>A0A7W8DP24_9BACT</name>
<gene>
    <name evidence="14" type="ORF">HNQ64_001235</name>
</gene>
<evidence type="ECO:0000313" key="14">
    <source>
        <dbReference type="EMBL" id="MBB5036993.1"/>
    </source>
</evidence>
<dbReference type="InterPro" id="IPR045031">
    <property type="entry name" value="DHP_synth-like"/>
</dbReference>
<keyword evidence="8 12" id="KW-0479">Metal-binding</keyword>
<evidence type="ECO:0000256" key="12">
    <source>
        <dbReference type="RuleBase" id="RU361205"/>
    </source>
</evidence>
<comment type="cofactor">
    <cofactor evidence="2 12">
        <name>Mg(2+)</name>
        <dbReference type="ChEBI" id="CHEBI:18420"/>
    </cofactor>
</comment>
<dbReference type="GO" id="GO:0005829">
    <property type="term" value="C:cytosol"/>
    <property type="evidence" value="ECO:0007669"/>
    <property type="project" value="TreeGrafter"/>
</dbReference>
<dbReference type="GO" id="GO:0046654">
    <property type="term" value="P:tetrahydrofolate biosynthetic process"/>
    <property type="evidence" value="ECO:0007669"/>
    <property type="project" value="UniProtKB-UniPathway"/>
</dbReference>
<proteinExistence type="inferred from homology"/>
<evidence type="ECO:0000256" key="6">
    <source>
        <dbReference type="ARBA" id="ARBA00016919"/>
    </source>
</evidence>
<dbReference type="SUPFAM" id="SSF51717">
    <property type="entry name" value="Dihydropteroate synthetase-like"/>
    <property type="match status" value="1"/>
</dbReference>
<comment type="similarity">
    <text evidence="4 12">Belongs to the DHPS family.</text>
</comment>
<dbReference type="FunFam" id="3.20.20.20:FF:000006">
    <property type="entry name" value="Dihydropteroate synthase"/>
    <property type="match status" value="1"/>
</dbReference>
<dbReference type="GO" id="GO:0046656">
    <property type="term" value="P:folic acid biosynthetic process"/>
    <property type="evidence" value="ECO:0007669"/>
    <property type="project" value="UniProtKB-KW"/>
</dbReference>
<dbReference type="PANTHER" id="PTHR20941">
    <property type="entry name" value="FOLATE SYNTHESIS PROTEINS"/>
    <property type="match status" value="1"/>
</dbReference>
<keyword evidence="10 12" id="KW-0289">Folate biosynthesis</keyword>
<dbReference type="PROSITE" id="PS00792">
    <property type="entry name" value="DHPS_1"/>
    <property type="match status" value="1"/>
</dbReference>
<dbReference type="Pfam" id="PF00809">
    <property type="entry name" value="Pterin_bind"/>
    <property type="match status" value="1"/>
</dbReference>
<evidence type="ECO:0000259" key="13">
    <source>
        <dbReference type="PROSITE" id="PS50972"/>
    </source>
</evidence>
<evidence type="ECO:0000256" key="5">
    <source>
        <dbReference type="ARBA" id="ARBA00012458"/>
    </source>
</evidence>
<keyword evidence="15" id="KW-1185">Reference proteome</keyword>
<dbReference type="GO" id="GO:0004156">
    <property type="term" value="F:dihydropteroate synthase activity"/>
    <property type="evidence" value="ECO:0007669"/>
    <property type="project" value="UniProtKB-EC"/>
</dbReference>
<evidence type="ECO:0000256" key="8">
    <source>
        <dbReference type="ARBA" id="ARBA00022723"/>
    </source>
</evidence>
<sequence>MNFHWRIQGQEHDLTRRGMVMGIVNVTPDSFSDGGRFLDTGRAVEHALTLVAEGADILDIGGESTRPGAEPVDEAEELKRVLPVIRAVRSETKTLISIDTMKANVARAALEAGADIINDVTGLRGDPMMCRVAAETEAGLVVMHMLGTPRTMQQQAVYADVVAEVQTYFEERLHILAEQGISPERVVLDPGFGFAKTLEHNIALMQVLPSLAVQGRPVLVGVSRKSLISRLLDSDDVEDRDWPTVALTSYSRELGARIVRVHQVKANVEALRMTEAILG</sequence>
<comment type="function">
    <text evidence="12">Catalyzes the condensation of para-aminobenzoate (pABA) with 6-hydroxymethyl-7,8-dihydropterin diphosphate (DHPt-PP) to form 7,8-dihydropteroate (H2Pte), the immediate precursor of folate derivatives.</text>
</comment>